<dbReference type="HAMAP" id="MF_01405">
    <property type="entry name" value="Non_canon_purine_NTPase"/>
    <property type="match status" value="1"/>
</dbReference>
<comment type="cofactor">
    <cofactor evidence="10">
        <name>Mg(2+)</name>
        <dbReference type="ChEBI" id="CHEBI:18420"/>
    </cofactor>
    <text evidence="10">Binds 1 Mg(2+) ion per subunit.</text>
</comment>
<dbReference type="FunFam" id="3.90.950.10:FF:000001">
    <property type="entry name" value="dITP/XTP pyrophosphatase"/>
    <property type="match status" value="1"/>
</dbReference>
<comment type="catalytic activity">
    <reaction evidence="10">
        <text>ITP + H2O = IMP + diphosphate + H(+)</text>
        <dbReference type="Rhea" id="RHEA:29399"/>
        <dbReference type="ChEBI" id="CHEBI:15377"/>
        <dbReference type="ChEBI" id="CHEBI:15378"/>
        <dbReference type="ChEBI" id="CHEBI:33019"/>
        <dbReference type="ChEBI" id="CHEBI:58053"/>
        <dbReference type="ChEBI" id="CHEBI:61402"/>
        <dbReference type="EC" id="3.6.1.66"/>
    </reaction>
</comment>
<evidence type="ECO:0000256" key="5">
    <source>
        <dbReference type="ARBA" id="ARBA00022801"/>
    </source>
</evidence>
<sequence>MKLVLASNNAKKLKELNALFAPLALEIVTQGSLGVAEAEEPHITFVENALAKARHAAAATGLPVIADDSGLCVDALGGHPGVQSAVYAPLPPQAVALADREARRAAQDEANNTLLLQRLAEAPGAAGGRQAAFVCALVALRAADDPEPLIAFGRWPGEILATRRGAGGFGYDPLMYIPALGATAAELPAEVKNAHSHRALAAAQMLALMRSAWRLG</sequence>
<dbReference type="Gene3D" id="3.90.950.10">
    <property type="match status" value="1"/>
</dbReference>
<evidence type="ECO:0000256" key="10">
    <source>
        <dbReference type="HAMAP-Rule" id="MF_01405"/>
    </source>
</evidence>
<dbReference type="GO" id="GO:0046872">
    <property type="term" value="F:metal ion binding"/>
    <property type="evidence" value="ECO:0007669"/>
    <property type="project" value="UniProtKB-KW"/>
</dbReference>
<dbReference type="GO" id="GO:0009146">
    <property type="term" value="P:purine nucleoside triphosphate catabolic process"/>
    <property type="evidence" value="ECO:0007669"/>
    <property type="project" value="UniProtKB-UniRule"/>
</dbReference>
<dbReference type="EMBL" id="JAAGOH010000010">
    <property type="protein sequence ID" value="NDY91526.1"/>
    <property type="molecule type" value="Genomic_DNA"/>
</dbReference>
<dbReference type="GO" id="GO:0036222">
    <property type="term" value="F:XTP diphosphatase activity"/>
    <property type="evidence" value="ECO:0007669"/>
    <property type="project" value="UniProtKB-UniRule"/>
</dbReference>
<proteinExistence type="inferred from homology"/>
<evidence type="ECO:0000256" key="6">
    <source>
        <dbReference type="ARBA" id="ARBA00022842"/>
    </source>
</evidence>
<dbReference type="EC" id="3.6.1.66" evidence="10"/>
<dbReference type="PANTHER" id="PTHR11067:SF9">
    <property type="entry name" value="INOSINE TRIPHOSPHATE PYROPHOSPHATASE"/>
    <property type="match status" value="1"/>
</dbReference>
<dbReference type="GO" id="GO:0005829">
    <property type="term" value="C:cytosol"/>
    <property type="evidence" value="ECO:0007669"/>
    <property type="project" value="TreeGrafter"/>
</dbReference>
<feature type="binding site" evidence="10">
    <location>
        <position position="39"/>
    </location>
    <ligand>
        <name>Mg(2+)</name>
        <dbReference type="ChEBI" id="CHEBI:18420"/>
    </ligand>
</feature>
<name>A0A7C9TMA2_9BURK</name>
<keyword evidence="6 10" id="KW-0460">Magnesium</keyword>
<evidence type="ECO:0000256" key="3">
    <source>
        <dbReference type="ARBA" id="ARBA00022723"/>
    </source>
</evidence>
<dbReference type="Proteomes" id="UP000484255">
    <property type="component" value="Unassembled WGS sequence"/>
</dbReference>
<dbReference type="GO" id="GO:0036220">
    <property type="term" value="F:ITP diphosphatase activity"/>
    <property type="evidence" value="ECO:0007669"/>
    <property type="project" value="UniProtKB-UniRule"/>
</dbReference>
<dbReference type="RefSeq" id="WP_163457383.1">
    <property type="nucleotide sequence ID" value="NZ_JAAGOH010000010.1"/>
</dbReference>
<dbReference type="GO" id="GO:0000166">
    <property type="term" value="F:nucleotide binding"/>
    <property type="evidence" value="ECO:0007669"/>
    <property type="project" value="UniProtKB-KW"/>
</dbReference>
<dbReference type="Pfam" id="PF01725">
    <property type="entry name" value="Ham1p_like"/>
    <property type="match status" value="1"/>
</dbReference>
<comment type="similarity">
    <text evidence="1 10">Belongs to the HAM1 NTPase family.</text>
</comment>
<keyword evidence="7 10" id="KW-0546">Nucleotide metabolism</keyword>
<evidence type="ECO:0000256" key="8">
    <source>
        <dbReference type="ARBA" id="ARBA00051875"/>
    </source>
</evidence>
<evidence type="ECO:0000256" key="2">
    <source>
        <dbReference type="ARBA" id="ARBA00011738"/>
    </source>
</evidence>
<evidence type="ECO:0000313" key="12">
    <source>
        <dbReference type="Proteomes" id="UP000484255"/>
    </source>
</evidence>
<evidence type="ECO:0000256" key="1">
    <source>
        <dbReference type="ARBA" id="ARBA00008023"/>
    </source>
</evidence>
<reference evidence="11 12" key="1">
    <citation type="submission" date="2020-02" db="EMBL/GenBank/DDBJ databases">
        <title>Ideonella bacterium strain TBM-1.</title>
        <authorList>
            <person name="Chen W.-M."/>
        </authorList>
    </citation>
    <scope>NUCLEOTIDE SEQUENCE [LARGE SCALE GENOMIC DNA]</scope>
    <source>
        <strain evidence="11 12">TBM-1</strain>
    </source>
</reference>
<dbReference type="CDD" id="cd00515">
    <property type="entry name" value="HAM1"/>
    <property type="match status" value="1"/>
</dbReference>
<evidence type="ECO:0000313" key="11">
    <source>
        <dbReference type="EMBL" id="NDY91526.1"/>
    </source>
</evidence>
<feature type="binding site" evidence="10">
    <location>
        <begin position="197"/>
        <end position="198"/>
    </location>
    <ligand>
        <name>substrate</name>
    </ligand>
</feature>
<dbReference type="InterPro" id="IPR020922">
    <property type="entry name" value="dITP/XTP_pyrophosphatase"/>
</dbReference>
<keyword evidence="4 10" id="KW-0547">Nucleotide-binding</keyword>
<protein>
    <recommendedName>
        <fullName evidence="10">dITP/XTP pyrophosphatase</fullName>
        <ecNumber evidence="10">3.6.1.66</ecNumber>
    </recommendedName>
    <alternativeName>
        <fullName evidence="10">Non-canonical purine NTP pyrophosphatase</fullName>
    </alternativeName>
    <alternativeName>
        <fullName evidence="10">Non-standard purine NTP pyrophosphatase</fullName>
    </alternativeName>
    <alternativeName>
        <fullName evidence="10">Nucleoside-triphosphate diphosphatase</fullName>
    </alternativeName>
    <alternativeName>
        <fullName evidence="10">Nucleoside-triphosphate pyrophosphatase</fullName>
        <shortName evidence="10">NTPase</shortName>
    </alternativeName>
</protein>
<feature type="active site" description="Proton acceptor" evidence="10">
    <location>
        <position position="68"/>
    </location>
</feature>
<comment type="function">
    <text evidence="10">Pyrophosphatase that catalyzes the hydrolysis of nucleoside triphosphates to their monophosphate derivatives, with a high preference for the non-canonical purine nucleotides XTP (xanthosine triphosphate), dITP (deoxyinosine triphosphate) and ITP. Seems to function as a house-cleaning enzyme that removes non-canonical purine nucleotides from the nucleotide pool, thus preventing their incorporation into DNA/RNA and avoiding chromosomal lesions.</text>
</comment>
<keyword evidence="5 10" id="KW-0378">Hydrolase</keyword>
<dbReference type="InterPro" id="IPR002637">
    <property type="entry name" value="RdgB/HAM1"/>
</dbReference>
<dbReference type="AlphaFoldDB" id="A0A7C9TMA2"/>
<feature type="binding site" evidence="10">
    <location>
        <position position="69"/>
    </location>
    <ligand>
        <name>substrate</name>
    </ligand>
</feature>
<dbReference type="GO" id="GO:0009117">
    <property type="term" value="P:nucleotide metabolic process"/>
    <property type="evidence" value="ECO:0007669"/>
    <property type="project" value="UniProtKB-KW"/>
</dbReference>
<feature type="binding site" evidence="10">
    <location>
        <position position="68"/>
    </location>
    <ligand>
        <name>Mg(2+)</name>
        <dbReference type="ChEBI" id="CHEBI:18420"/>
    </ligand>
</feature>
<feature type="binding site" evidence="10">
    <location>
        <begin position="169"/>
        <end position="172"/>
    </location>
    <ligand>
        <name>substrate</name>
    </ligand>
</feature>
<dbReference type="SUPFAM" id="SSF52972">
    <property type="entry name" value="ITPase-like"/>
    <property type="match status" value="1"/>
</dbReference>
<comment type="catalytic activity">
    <reaction evidence="9 10">
        <text>XTP + H2O = XMP + diphosphate + H(+)</text>
        <dbReference type="Rhea" id="RHEA:28610"/>
        <dbReference type="ChEBI" id="CHEBI:15377"/>
        <dbReference type="ChEBI" id="CHEBI:15378"/>
        <dbReference type="ChEBI" id="CHEBI:33019"/>
        <dbReference type="ChEBI" id="CHEBI:57464"/>
        <dbReference type="ChEBI" id="CHEBI:61314"/>
        <dbReference type="EC" id="3.6.1.66"/>
    </reaction>
</comment>
<feature type="binding site" evidence="10">
    <location>
        <begin position="7"/>
        <end position="12"/>
    </location>
    <ligand>
        <name>substrate</name>
    </ligand>
</feature>
<comment type="caution">
    <text evidence="11">The sequence shown here is derived from an EMBL/GenBank/DDBJ whole genome shotgun (WGS) entry which is preliminary data.</text>
</comment>
<gene>
    <name evidence="11" type="ORF">G3A44_10040</name>
</gene>
<dbReference type="GO" id="GO:0017111">
    <property type="term" value="F:ribonucleoside triphosphate phosphatase activity"/>
    <property type="evidence" value="ECO:0007669"/>
    <property type="project" value="InterPro"/>
</dbReference>
<evidence type="ECO:0000256" key="4">
    <source>
        <dbReference type="ARBA" id="ARBA00022741"/>
    </source>
</evidence>
<comment type="subunit">
    <text evidence="2 10">Homodimer.</text>
</comment>
<dbReference type="GO" id="GO:0035870">
    <property type="term" value="F:dITP diphosphatase activity"/>
    <property type="evidence" value="ECO:0007669"/>
    <property type="project" value="UniProtKB-UniRule"/>
</dbReference>
<comment type="catalytic activity">
    <reaction evidence="8 10">
        <text>dITP + H2O = dIMP + diphosphate + H(+)</text>
        <dbReference type="Rhea" id="RHEA:28342"/>
        <dbReference type="ChEBI" id="CHEBI:15377"/>
        <dbReference type="ChEBI" id="CHEBI:15378"/>
        <dbReference type="ChEBI" id="CHEBI:33019"/>
        <dbReference type="ChEBI" id="CHEBI:61194"/>
        <dbReference type="ChEBI" id="CHEBI:61382"/>
        <dbReference type="EC" id="3.6.1.66"/>
    </reaction>
</comment>
<evidence type="ECO:0000256" key="7">
    <source>
        <dbReference type="ARBA" id="ARBA00023080"/>
    </source>
</evidence>
<feature type="binding site" evidence="10">
    <location>
        <position position="192"/>
    </location>
    <ligand>
        <name>substrate</name>
    </ligand>
</feature>
<dbReference type="InterPro" id="IPR029001">
    <property type="entry name" value="ITPase-like_fam"/>
</dbReference>
<keyword evidence="3 10" id="KW-0479">Metal-binding</keyword>
<accession>A0A7C9TMA2</accession>
<dbReference type="PANTHER" id="PTHR11067">
    <property type="entry name" value="INOSINE TRIPHOSPHATE PYROPHOSPHATASE/HAM1 PROTEIN"/>
    <property type="match status" value="1"/>
</dbReference>
<evidence type="ECO:0000256" key="9">
    <source>
        <dbReference type="ARBA" id="ARBA00052017"/>
    </source>
</evidence>
<keyword evidence="12" id="KW-1185">Reference proteome</keyword>
<organism evidence="11 12">
    <name type="scientific">Ideonella livida</name>
    <dbReference type="NCBI Taxonomy" id="2707176"/>
    <lineage>
        <taxon>Bacteria</taxon>
        <taxon>Pseudomonadati</taxon>
        <taxon>Pseudomonadota</taxon>
        <taxon>Betaproteobacteria</taxon>
        <taxon>Burkholderiales</taxon>
        <taxon>Sphaerotilaceae</taxon>
        <taxon>Ideonella</taxon>
    </lineage>
</organism>